<comment type="caution">
    <text evidence="6">The sequence shown here is derived from an EMBL/GenBank/DDBJ whole genome shotgun (WGS) entry which is preliminary data.</text>
</comment>
<evidence type="ECO:0000313" key="7">
    <source>
        <dbReference type="Proteomes" id="UP001610631"/>
    </source>
</evidence>
<evidence type="ECO:0000256" key="4">
    <source>
        <dbReference type="ARBA" id="ARBA00023002"/>
    </source>
</evidence>
<evidence type="ECO:0000256" key="2">
    <source>
        <dbReference type="ARBA" id="ARBA00022801"/>
    </source>
</evidence>
<dbReference type="RefSeq" id="WP_395508553.1">
    <property type="nucleotide sequence ID" value="NZ_JBBDHD010000009.1"/>
</dbReference>
<keyword evidence="5" id="KW-0443">Lipid metabolism</keyword>
<name>A0ABW7P9A7_9ACTN</name>
<organism evidence="6 7">
    <name type="scientific">Streptomyces racemochromogenes</name>
    <dbReference type="NCBI Taxonomy" id="67353"/>
    <lineage>
        <taxon>Bacteria</taxon>
        <taxon>Bacillati</taxon>
        <taxon>Actinomycetota</taxon>
        <taxon>Actinomycetes</taxon>
        <taxon>Kitasatosporales</taxon>
        <taxon>Streptomycetaceae</taxon>
        <taxon>Streptomyces</taxon>
    </lineage>
</organism>
<dbReference type="EMBL" id="JBBDHD010000009">
    <property type="protein sequence ID" value="MFH7594620.1"/>
    <property type="molecule type" value="Genomic_DNA"/>
</dbReference>
<dbReference type="InterPro" id="IPR017395">
    <property type="entry name" value="Chlorophyllase-like"/>
</dbReference>
<evidence type="ECO:0000313" key="6">
    <source>
        <dbReference type="EMBL" id="MFH7594620.1"/>
    </source>
</evidence>
<protein>
    <submittedName>
        <fullName evidence="6">Chlorophyllase</fullName>
    </submittedName>
</protein>
<keyword evidence="2" id="KW-0378">Hydrolase</keyword>
<evidence type="ECO:0000256" key="1">
    <source>
        <dbReference type="ARBA" id="ARBA00005466"/>
    </source>
</evidence>
<keyword evidence="3" id="KW-0442">Lipid degradation</keyword>
<evidence type="ECO:0000256" key="3">
    <source>
        <dbReference type="ARBA" id="ARBA00022963"/>
    </source>
</evidence>
<keyword evidence="7" id="KW-1185">Reference proteome</keyword>
<gene>
    <name evidence="6" type="ORF">WDV06_05865</name>
</gene>
<accession>A0ABW7P9A7</accession>
<comment type="similarity">
    <text evidence="1">Belongs to the oxygen-dependent FAD-linked oxidoreductase family.</text>
</comment>
<dbReference type="Gene3D" id="3.40.50.1820">
    <property type="entry name" value="alpha/beta hydrolase"/>
    <property type="match status" value="1"/>
</dbReference>
<reference evidence="6 7" key="1">
    <citation type="submission" date="2024-03" db="EMBL/GenBank/DDBJ databases">
        <title>Whole genome sequencing of Streptomyces racemochromogenes, to identify antimicrobial biosynthetic gene clusters.</title>
        <authorList>
            <person name="Suryawanshi P."/>
            <person name="Krishnaraj P.U."/>
            <person name="Arun Y.P."/>
            <person name="Suryawanshi M.P."/>
            <person name="Rakshit O."/>
        </authorList>
    </citation>
    <scope>NUCLEOTIDE SEQUENCE [LARGE SCALE GENOMIC DNA]</scope>
    <source>
        <strain evidence="6 7">AUDT626</strain>
    </source>
</reference>
<dbReference type="Proteomes" id="UP001610631">
    <property type="component" value="Unassembled WGS sequence"/>
</dbReference>
<dbReference type="Pfam" id="PF07224">
    <property type="entry name" value="Chlorophyllase"/>
    <property type="match status" value="1"/>
</dbReference>
<dbReference type="SUPFAM" id="SSF53474">
    <property type="entry name" value="alpha/beta-Hydrolases"/>
    <property type="match status" value="1"/>
</dbReference>
<dbReference type="PANTHER" id="PTHR10272">
    <property type="entry name" value="PLATELET-ACTIVATING FACTOR ACETYLHYDROLASE"/>
    <property type="match status" value="1"/>
</dbReference>
<dbReference type="PANTHER" id="PTHR10272:SF0">
    <property type="entry name" value="PLATELET-ACTIVATING FACTOR ACETYLHYDROLASE"/>
    <property type="match status" value="1"/>
</dbReference>
<evidence type="ECO:0000256" key="5">
    <source>
        <dbReference type="ARBA" id="ARBA00023098"/>
    </source>
</evidence>
<dbReference type="InterPro" id="IPR029058">
    <property type="entry name" value="AB_hydrolase_fold"/>
</dbReference>
<keyword evidence="4" id="KW-0560">Oxidoreductase</keyword>
<proteinExistence type="inferred from homology"/>
<dbReference type="InterPro" id="IPR006093">
    <property type="entry name" value="Oxy_OxRdtase_FAD_BS"/>
</dbReference>
<sequence length="319" mass="33313">MNTSSTAEALGAPAPVLSLSPVVLSVPGRPVDLQVRVSAPVTGTGLPVILLSHGHGPSNNLSSLNGYAPLANFWAAHGFVVVQPTHLTSRTLTDLVADAPGAPDFWRSRAEDMTHVLDRFEVIENAVPQLAGRIDAAKVAVAGHSLGGFTAALLLGAGVTDPDTGDLVHLLEPRIKAGVLLAPPGRGGDVFNGPMARQWPVIGAVDFSTMTTPALVVTGDKDDPRNFTDMGPDWHADPYTLAPGPKTLLTLFDAEHGLGGIAGYDAAETTDESPERVAALGRLTAAYLRTRLHPGDDAWQTTCEALTTRPDLVGRVASK</sequence>
<dbReference type="PROSITE" id="PS00862">
    <property type="entry name" value="OX2_COVAL_FAD"/>
    <property type="match status" value="1"/>
</dbReference>